<feature type="compositionally biased region" description="Basic residues" evidence="1">
    <location>
        <begin position="130"/>
        <end position="142"/>
    </location>
</feature>
<evidence type="ECO:0000256" key="1">
    <source>
        <dbReference type="SAM" id="MobiDB-lite"/>
    </source>
</evidence>
<protein>
    <submittedName>
        <fullName evidence="2">Uncharacterized protein</fullName>
    </submittedName>
</protein>
<evidence type="ECO:0000313" key="2">
    <source>
        <dbReference type="EMBL" id="KAH6879471.1"/>
    </source>
</evidence>
<name>A0A9P9AJP6_9HYPO</name>
<sequence length="330" mass="36376">MATLPLFHLKAFQSSQFLKFSISVLTIFRSLAAFVLGPTYLPWTVGCSQPHSSIAGPTHPAQPLFGSQLPLRHHHHFTITITITVTITIDCHHHRQRPSPVLESSTAIRLPCHQSRRNLSLALNCPAAPRRHRALKRPRKRLRLDDNPCDSPDGDAVEYKHLPTPSLSTSGRGLDNAPVSASPSKRARDAQDELTACHDPTPRPPRLASAVDADVEGSVASYASGAFKVSRNSSPTKQLFHAELQQTGFRRANFATDQAPPSLLALRRELKRTQDGWKILPKYLQTEGCGHKMWPSLGAMMDAMFHMDATNLSISVGLLGKSTHHHSLTM</sequence>
<reference evidence="2 3" key="1">
    <citation type="journal article" date="2021" name="Nat. Commun.">
        <title>Genetic determinants of endophytism in the Arabidopsis root mycobiome.</title>
        <authorList>
            <person name="Mesny F."/>
            <person name="Miyauchi S."/>
            <person name="Thiergart T."/>
            <person name="Pickel B."/>
            <person name="Atanasova L."/>
            <person name="Karlsson M."/>
            <person name="Huettel B."/>
            <person name="Barry K.W."/>
            <person name="Haridas S."/>
            <person name="Chen C."/>
            <person name="Bauer D."/>
            <person name="Andreopoulos W."/>
            <person name="Pangilinan J."/>
            <person name="LaButti K."/>
            <person name="Riley R."/>
            <person name="Lipzen A."/>
            <person name="Clum A."/>
            <person name="Drula E."/>
            <person name="Henrissat B."/>
            <person name="Kohler A."/>
            <person name="Grigoriev I.V."/>
            <person name="Martin F.M."/>
            <person name="Hacquard S."/>
        </authorList>
    </citation>
    <scope>NUCLEOTIDE SEQUENCE [LARGE SCALE GENOMIC DNA]</scope>
    <source>
        <strain evidence="2 3">MPI-CAGE-CH-0241</strain>
    </source>
</reference>
<proteinExistence type="predicted"/>
<gene>
    <name evidence="2" type="ORF">B0T10DRAFT_158321</name>
</gene>
<evidence type="ECO:0000313" key="3">
    <source>
        <dbReference type="Proteomes" id="UP000777438"/>
    </source>
</evidence>
<accession>A0A9P9AJP6</accession>
<dbReference type="AlphaFoldDB" id="A0A9P9AJP6"/>
<feature type="region of interest" description="Disordered" evidence="1">
    <location>
        <begin position="130"/>
        <end position="208"/>
    </location>
</feature>
<dbReference type="Proteomes" id="UP000777438">
    <property type="component" value="Unassembled WGS sequence"/>
</dbReference>
<keyword evidence="3" id="KW-1185">Reference proteome</keyword>
<organism evidence="2 3">
    <name type="scientific">Thelonectria olida</name>
    <dbReference type="NCBI Taxonomy" id="1576542"/>
    <lineage>
        <taxon>Eukaryota</taxon>
        <taxon>Fungi</taxon>
        <taxon>Dikarya</taxon>
        <taxon>Ascomycota</taxon>
        <taxon>Pezizomycotina</taxon>
        <taxon>Sordariomycetes</taxon>
        <taxon>Hypocreomycetidae</taxon>
        <taxon>Hypocreales</taxon>
        <taxon>Nectriaceae</taxon>
        <taxon>Thelonectria</taxon>
    </lineage>
</organism>
<dbReference type="EMBL" id="JAGPYM010000029">
    <property type="protein sequence ID" value="KAH6879471.1"/>
    <property type="molecule type" value="Genomic_DNA"/>
</dbReference>
<comment type="caution">
    <text evidence="2">The sequence shown here is derived from an EMBL/GenBank/DDBJ whole genome shotgun (WGS) entry which is preliminary data.</text>
</comment>